<dbReference type="PANTHER" id="PTHR11961">
    <property type="entry name" value="CYTOCHROME C"/>
    <property type="match status" value="1"/>
</dbReference>
<reference evidence="9 10" key="1">
    <citation type="submission" date="2018-07" db="EMBL/GenBank/DDBJ databases">
        <title>Genomic Encyclopedia of Type Strains, Phase IV (KMG-IV): sequencing the most valuable type-strain genomes for metagenomic binning, comparative biology and taxonomic classification.</title>
        <authorList>
            <person name="Goeker M."/>
        </authorList>
    </citation>
    <scope>NUCLEOTIDE SEQUENCE [LARGE SCALE GENOMIC DNA]</scope>
    <source>
        <strain evidence="9 10">DSM 26725</strain>
    </source>
</reference>
<evidence type="ECO:0000256" key="4">
    <source>
        <dbReference type="ARBA" id="ARBA00022982"/>
    </source>
</evidence>
<dbReference type="InterPro" id="IPR009056">
    <property type="entry name" value="Cyt_c-like_dom"/>
</dbReference>
<evidence type="ECO:0000256" key="5">
    <source>
        <dbReference type="ARBA" id="ARBA00023004"/>
    </source>
</evidence>
<feature type="region of interest" description="Disordered" evidence="7">
    <location>
        <begin position="165"/>
        <end position="211"/>
    </location>
</feature>
<keyword evidence="5 6" id="KW-0408">Iron</keyword>
<organism evidence="9 10">
    <name type="scientific">Parasphingopyxis lamellibrachiae</name>
    <dbReference type="NCBI Taxonomy" id="680125"/>
    <lineage>
        <taxon>Bacteria</taxon>
        <taxon>Pseudomonadati</taxon>
        <taxon>Pseudomonadota</taxon>
        <taxon>Alphaproteobacteria</taxon>
        <taxon>Sphingomonadales</taxon>
        <taxon>Sphingomonadaceae</taxon>
        <taxon>Parasphingopyxis</taxon>
    </lineage>
</organism>
<feature type="compositionally biased region" description="Acidic residues" evidence="7">
    <location>
        <begin position="174"/>
        <end position="211"/>
    </location>
</feature>
<dbReference type="AlphaFoldDB" id="A0A3D9FIQ2"/>
<protein>
    <submittedName>
        <fullName evidence="9">Cytochrome c</fullName>
    </submittedName>
</protein>
<dbReference type="Proteomes" id="UP000256310">
    <property type="component" value="Unassembled WGS sequence"/>
</dbReference>
<feature type="domain" description="Cytochrome c" evidence="8">
    <location>
        <begin position="64"/>
        <end position="164"/>
    </location>
</feature>
<evidence type="ECO:0000256" key="6">
    <source>
        <dbReference type="PROSITE-ProRule" id="PRU00433"/>
    </source>
</evidence>
<evidence type="ECO:0000256" key="3">
    <source>
        <dbReference type="ARBA" id="ARBA00022723"/>
    </source>
</evidence>
<name>A0A3D9FIQ2_9SPHN</name>
<dbReference type="InterPro" id="IPR002327">
    <property type="entry name" value="Cyt_c_1A/1B"/>
</dbReference>
<comment type="caution">
    <text evidence="9">The sequence shown here is derived from an EMBL/GenBank/DDBJ whole genome shotgun (WGS) entry which is preliminary data.</text>
</comment>
<sequence length="211" mass="21923">MSQFNTIAGWSLAGGIVALGTSIVVGEVFHAERPETMGYVVEGVVENGGEEEAELTMAAAFPQVTVEQGEAVFRRCASCHTVNEGGANGIGPNLYGVVGAQHAHRADFGYSSALSEMSGAWTFDDLSAWLARPSAYAQGTTMSFAGLSDPLDRAAVILYLNAQGSNLPLPEPPAADEPEAEDEAMEAEEAADPETEADIEGGDAAEAEPEA</sequence>
<dbReference type="GO" id="GO:0046872">
    <property type="term" value="F:metal ion binding"/>
    <property type="evidence" value="ECO:0007669"/>
    <property type="project" value="UniProtKB-KW"/>
</dbReference>
<accession>A0A3D9FIQ2</accession>
<dbReference type="RefSeq" id="WP_116236911.1">
    <property type="nucleotide sequence ID" value="NZ_QRDP01000004.1"/>
</dbReference>
<dbReference type="SUPFAM" id="SSF46626">
    <property type="entry name" value="Cytochrome c"/>
    <property type="match status" value="1"/>
</dbReference>
<dbReference type="PROSITE" id="PS51007">
    <property type="entry name" value="CYTC"/>
    <property type="match status" value="1"/>
</dbReference>
<evidence type="ECO:0000259" key="8">
    <source>
        <dbReference type="PROSITE" id="PS51007"/>
    </source>
</evidence>
<dbReference type="PRINTS" id="PR00604">
    <property type="entry name" value="CYTCHRMECIAB"/>
</dbReference>
<keyword evidence="3 6" id="KW-0479">Metal-binding</keyword>
<dbReference type="GO" id="GO:0020037">
    <property type="term" value="F:heme binding"/>
    <property type="evidence" value="ECO:0007669"/>
    <property type="project" value="InterPro"/>
</dbReference>
<gene>
    <name evidence="9" type="ORF">DFR46_2720</name>
</gene>
<dbReference type="Gene3D" id="1.10.760.10">
    <property type="entry name" value="Cytochrome c-like domain"/>
    <property type="match status" value="1"/>
</dbReference>
<evidence type="ECO:0000313" key="9">
    <source>
        <dbReference type="EMBL" id="RED17669.1"/>
    </source>
</evidence>
<dbReference type="OrthoDB" id="9805828at2"/>
<evidence type="ECO:0000256" key="1">
    <source>
        <dbReference type="ARBA" id="ARBA00022448"/>
    </source>
</evidence>
<dbReference type="EMBL" id="QRDP01000004">
    <property type="protein sequence ID" value="RED17669.1"/>
    <property type="molecule type" value="Genomic_DNA"/>
</dbReference>
<evidence type="ECO:0000313" key="10">
    <source>
        <dbReference type="Proteomes" id="UP000256310"/>
    </source>
</evidence>
<evidence type="ECO:0000256" key="7">
    <source>
        <dbReference type="SAM" id="MobiDB-lite"/>
    </source>
</evidence>
<keyword evidence="10" id="KW-1185">Reference proteome</keyword>
<keyword evidence="1" id="KW-0813">Transport</keyword>
<dbReference type="InterPro" id="IPR036909">
    <property type="entry name" value="Cyt_c-like_dom_sf"/>
</dbReference>
<dbReference type="GO" id="GO:0009055">
    <property type="term" value="F:electron transfer activity"/>
    <property type="evidence" value="ECO:0007669"/>
    <property type="project" value="InterPro"/>
</dbReference>
<dbReference type="Pfam" id="PF00034">
    <property type="entry name" value="Cytochrom_C"/>
    <property type="match status" value="1"/>
</dbReference>
<evidence type="ECO:0000256" key="2">
    <source>
        <dbReference type="ARBA" id="ARBA00022617"/>
    </source>
</evidence>
<keyword evidence="4" id="KW-0249">Electron transport</keyword>
<proteinExistence type="predicted"/>
<keyword evidence="2 6" id="KW-0349">Heme</keyword>